<accession>A0A238FAX9</accession>
<dbReference type="EMBL" id="FMSP01000004">
    <property type="protein sequence ID" value="SCV69173.1"/>
    <property type="molecule type" value="Genomic_DNA"/>
</dbReference>
<feature type="region of interest" description="Disordered" evidence="12">
    <location>
        <begin position="230"/>
        <end position="257"/>
    </location>
</feature>
<comment type="similarity">
    <text evidence="4 11">Belongs to the copper/topaquinone oxidase family.</text>
</comment>
<dbReference type="InterPro" id="IPR036460">
    <property type="entry name" value="Cu_amine_oxidase_C_sf"/>
</dbReference>
<evidence type="ECO:0000259" key="14">
    <source>
        <dbReference type="Pfam" id="PF02728"/>
    </source>
</evidence>
<dbReference type="Gene3D" id="2.70.98.20">
    <property type="entry name" value="Copper amine oxidase, catalytic domain"/>
    <property type="match status" value="2"/>
</dbReference>
<evidence type="ECO:0000256" key="5">
    <source>
        <dbReference type="ARBA" id="ARBA00011738"/>
    </source>
</evidence>
<dbReference type="GO" id="GO:0005507">
    <property type="term" value="F:copper ion binding"/>
    <property type="evidence" value="ECO:0007669"/>
    <property type="project" value="InterPro"/>
</dbReference>
<evidence type="ECO:0000256" key="10">
    <source>
        <dbReference type="ARBA" id="ARBA00023211"/>
    </source>
</evidence>
<dbReference type="AlphaFoldDB" id="A0A238FAX9"/>
<evidence type="ECO:0000313" key="16">
    <source>
        <dbReference type="Proteomes" id="UP000198372"/>
    </source>
</evidence>
<keyword evidence="16" id="KW-1185">Reference proteome</keyword>
<dbReference type="STRING" id="269621.A0A238FAX9"/>
<proteinExistence type="inferred from homology"/>
<evidence type="ECO:0000256" key="11">
    <source>
        <dbReference type="RuleBase" id="RU000672"/>
    </source>
</evidence>
<comment type="cofactor">
    <cofactor evidence="3">
        <name>Zn(2+)</name>
        <dbReference type="ChEBI" id="CHEBI:29105"/>
    </cofactor>
</comment>
<evidence type="ECO:0000256" key="1">
    <source>
        <dbReference type="ARBA" id="ARBA00001935"/>
    </source>
</evidence>
<evidence type="ECO:0000256" key="2">
    <source>
        <dbReference type="ARBA" id="ARBA00001936"/>
    </source>
</evidence>
<comment type="cofactor">
    <cofactor evidence="1">
        <name>Cu cation</name>
        <dbReference type="ChEBI" id="CHEBI:23378"/>
    </cofactor>
</comment>
<dbReference type="PANTHER" id="PTHR10638:SF86">
    <property type="entry name" value="COPPER AMINE OXIDASE 1-RELATED"/>
    <property type="match status" value="1"/>
</dbReference>
<evidence type="ECO:0000256" key="8">
    <source>
        <dbReference type="ARBA" id="ARBA00023002"/>
    </source>
</evidence>
<evidence type="ECO:0000259" key="13">
    <source>
        <dbReference type="Pfam" id="PF01179"/>
    </source>
</evidence>
<evidence type="ECO:0000256" key="12">
    <source>
        <dbReference type="SAM" id="MobiDB-lite"/>
    </source>
</evidence>
<name>A0A238FAX9_9BASI</name>
<dbReference type="EC" id="1.4.3.-" evidence="11"/>
<evidence type="ECO:0000256" key="9">
    <source>
        <dbReference type="ARBA" id="ARBA00023008"/>
    </source>
</evidence>
<dbReference type="GO" id="GO:0048038">
    <property type="term" value="F:quinone binding"/>
    <property type="evidence" value="ECO:0007669"/>
    <property type="project" value="InterPro"/>
</dbReference>
<keyword evidence="8 11" id="KW-0560">Oxidoreductase</keyword>
<dbReference type="Proteomes" id="UP000198372">
    <property type="component" value="Unassembled WGS sequence"/>
</dbReference>
<dbReference type="Pfam" id="PF02728">
    <property type="entry name" value="Cu_amine_oxidN3"/>
    <property type="match status" value="1"/>
</dbReference>
<feature type="domain" description="Copper amine oxidase catalytic" evidence="13">
    <location>
        <begin position="290"/>
        <end position="466"/>
    </location>
</feature>
<feature type="compositionally biased region" description="Polar residues" evidence="12">
    <location>
        <begin position="230"/>
        <end position="240"/>
    </location>
</feature>
<evidence type="ECO:0000256" key="7">
    <source>
        <dbReference type="ARBA" id="ARBA00022772"/>
    </source>
</evidence>
<dbReference type="GO" id="GO:0009308">
    <property type="term" value="P:amine metabolic process"/>
    <property type="evidence" value="ECO:0007669"/>
    <property type="project" value="UniProtKB-UniRule"/>
</dbReference>
<dbReference type="InterPro" id="IPR000269">
    <property type="entry name" value="Cu_amine_oxidase"/>
</dbReference>
<gene>
    <name evidence="15" type="ORF">BQ2448_2193</name>
</gene>
<organism evidence="15 16">
    <name type="scientific">Microbotryum intermedium</name>
    <dbReference type="NCBI Taxonomy" id="269621"/>
    <lineage>
        <taxon>Eukaryota</taxon>
        <taxon>Fungi</taxon>
        <taxon>Dikarya</taxon>
        <taxon>Basidiomycota</taxon>
        <taxon>Pucciniomycotina</taxon>
        <taxon>Microbotryomycetes</taxon>
        <taxon>Microbotryales</taxon>
        <taxon>Microbotryaceae</taxon>
        <taxon>Microbotryum</taxon>
    </lineage>
</organism>
<dbReference type="PANTHER" id="PTHR10638">
    <property type="entry name" value="COPPER AMINE OXIDASE"/>
    <property type="match status" value="1"/>
</dbReference>
<comment type="subunit">
    <text evidence="5">Homodimer.</text>
</comment>
<evidence type="ECO:0000256" key="4">
    <source>
        <dbReference type="ARBA" id="ARBA00007983"/>
    </source>
</evidence>
<comment type="cofactor">
    <cofactor evidence="2">
        <name>Mn(2+)</name>
        <dbReference type="ChEBI" id="CHEBI:29035"/>
    </cofactor>
</comment>
<dbReference type="InterPro" id="IPR015802">
    <property type="entry name" value="Cu_amine_oxidase_N3"/>
</dbReference>
<keyword evidence="6 11" id="KW-0479">Metal-binding</keyword>
<dbReference type="InterPro" id="IPR016182">
    <property type="entry name" value="Cu_amine_oxidase_N-reg"/>
</dbReference>
<dbReference type="GO" id="GO:0008131">
    <property type="term" value="F:primary methylamine oxidase activity"/>
    <property type="evidence" value="ECO:0007669"/>
    <property type="project" value="InterPro"/>
</dbReference>
<feature type="compositionally biased region" description="Basic and acidic residues" evidence="12">
    <location>
        <begin position="243"/>
        <end position="257"/>
    </location>
</feature>
<comment type="PTM">
    <text evidence="11">Topaquinone (TPQ) is generated by copper-dependent autoxidation of a specific tyrosyl residue.</text>
</comment>
<keyword evidence="10" id="KW-0464">Manganese</keyword>
<dbReference type="Pfam" id="PF01179">
    <property type="entry name" value="Cu_amine_oxid"/>
    <property type="match status" value="1"/>
</dbReference>
<reference evidence="16" key="1">
    <citation type="submission" date="2016-09" db="EMBL/GenBank/DDBJ databases">
        <authorList>
            <person name="Jeantristanb JTB J.-T."/>
            <person name="Ricardo R."/>
        </authorList>
    </citation>
    <scope>NUCLEOTIDE SEQUENCE [LARGE SCALE GENOMIC DNA]</scope>
</reference>
<sequence length="709" mass="78959">MPSVEAISSAPDGRARAAAKAQPLDPLTVSEIQLVSAAFKNEMFQRGVRSVKSCHVDLVEPPKLEVIAYLGISTSPTDVSPVSSGVMPKRRAEAALIDTLTGDVYILIAEIAGTKALVEKVEKLPEGVQPAITNEEMTQSEEVVRNDPEVIRLCAEVGVSKEQIMCDCWSIGYEHRFGKGVRLQQAFVYARLGADEHLYAHPLDFNCVVDTNAGKVLKIDFAPHRTSATAPNALSGTTAPHTVEGDSFKDSGRERIPPPLERHDYLPDLIREKAKSEGRDWDVRQDLKPLHVQQPEGVSFKMKGNRIKWQNWDMHIGFNYREGIVLNHVQHFDREEGLYRPIMYRASFAEMVVPYAAPEWPHPRKFAFDVGEYGIGMMANSLTLGCDCLGSVHYLDAVMSGHDGQPIKLDRAVCIHEEDDGLLWKHTDFRPGGRAHSVRSRKLIIQMICTVANCEYLFAWGFKQDAFGTQVAPRIVAHHHQHIFCLRLDPMIDGLNNSVVETEIRPLEAPTGSDENWAGNGFESRKRVLQTTTEGARLADAPSSRMWSFVNQDRTHYSTGTAVGYKLMCKDFPPLLAKENSLVARRATFAKKNLWVTPFVDGQFFPAGKYPTQSFEAPEDSLEFWIKDDKPIVQKDIVTWVSFGVTHLPRAEDFPVMPAEHVLLQLKPVNFFRANPSLDIPASSDARSVMALPQNGGSECCHSNGNGHA</sequence>
<protein>
    <recommendedName>
        <fullName evidence="11">Amine oxidase</fullName>
        <ecNumber evidence="11">1.4.3.-</ecNumber>
    </recommendedName>
</protein>
<keyword evidence="9 11" id="KW-0186">Copper</keyword>
<dbReference type="InterPro" id="IPR015798">
    <property type="entry name" value="Cu_amine_oxidase_C"/>
</dbReference>
<feature type="domain" description="Copper amine oxidase N3-terminal" evidence="14">
    <location>
        <begin position="130"/>
        <end position="222"/>
    </location>
</feature>
<comment type="cofactor">
    <cofactor evidence="11">
        <name>Cu cation</name>
        <dbReference type="ChEBI" id="CHEBI:23378"/>
    </cofactor>
    <text evidence="11">Contains 1 topaquinone per subunit.</text>
</comment>
<dbReference type="Gene3D" id="3.10.450.40">
    <property type="match status" value="2"/>
</dbReference>
<evidence type="ECO:0000256" key="6">
    <source>
        <dbReference type="ARBA" id="ARBA00022723"/>
    </source>
</evidence>
<dbReference type="OrthoDB" id="5379943at2759"/>
<dbReference type="SUPFAM" id="SSF54416">
    <property type="entry name" value="Amine oxidase N-terminal region"/>
    <property type="match status" value="2"/>
</dbReference>
<dbReference type="SUPFAM" id="SSF49998">
    <property type="entry name" value="Amine oxidase catalytic domain"/>
    <property type="match status" value="1"/>
</dbReference>
<keyword evidence="7 11" id="KW-0801">TPQ</keyword>
<evidence type="ECO:0000313" key="15">
    <source>
        <dbReference type="EMBL" id="SCV69173.1"/>
    </source>
</evidence>
<evidence type="ECO:0000256" key="3">
    <source>
        <dbReference type="ARBA" id="ARBA00001947"/>
    </source>
</evidence>